<dbReference type="Proteomes" id="UP001162162">
    <property type="component" value="Unassembled WGS sequence"/>
</dbReference>
<dbReference type="AlphaFoldDB" id="A0AAV8Z590"/>
<reference evidence="1" key="1">
    <citation type="journal article" date="2023" name="Insect Mol. Biol.">
        <title>Genome sequencing provides insights into the evolution of gene families encoding plant cell wall-degrading enzymes in longhorned beetles.</title>
        <authorList>
            <person name="Shin N.R."/>
            <person name="Okamura Y."/>
            <person name="Kirsch R."/>
            <person name="Pauchet Y."/>
        </authorList>
    </citation>
    <scope>NUCLEOTIDE SEQUENCE</scope>
    <source>
        <strain evidence="1">AMC_N1</strain>
    </source>
</reference>
<sequence length="72" mass="8473">MRGMRAWPNYLYRAQENCDTKTNLINTIGKGKSLSFKICPLKIFLSRIGKVLRHRRAICFEWHSGPKRVKTH</sequence>
<evidence type="ECO:0000313" key="2">
    <source>
        <dbReference type="Proteomes" id="UP001162162"/>
    </source>
</evidence>
<evidence type="ECO:0000313" key="1">
    <source>
        <dbReference type="EMBL" id="KAJ8958674.1"/>
    </source>
</evidence>
<comment type="caution">
    <text evidence="1">The sequence shown here is derived from an EMBL/GenBank/DDBJ whole genome shotgun (WGS) entry which is preliminary data.</text>
</comment>
<organism evidence="1 2">
    <name type="scientific">Aromia moschata</name>
    <dbReference type="NCBI Taxonomy" id="1265417"/>
    <lineage>
        <taxon>Eukaryota</taxon>
        <taxon>Metazoa</taxon>
        <taxon>Ecdysozoa</taxon>
        <taxon>Arthropoda</taxon>
        <taxon>Hexapoda</taxon>
        <taxon>Insecta</taxon>
        <taxon>Pterygota</taxon>
        <taxon>Neoptera</taxon>
        <taxon>Endopterygota</taxon>
        <taxon>Coleoptera</taxon>
        <taxon>Polyphaga</taxon>
        <taxon>Cucujiformia</taxon>
        <taxon>Chrysomeloidea</taxon>
        <taxon>Cerambycidae</taxon>
        <taxon>Cerambycinae</taxon>
        <taxon>Callichromatini</taxon>
        <taxon>Aromia</taxon>
    </lineage>
</organism>
<protein>
    <submittedName>
        <fullName evidence="1">Uncharacterized protein</fullName>
    </submittedName>
</protein>
<name>A0AAV8Z590_9CUCU</name>
<accession>A0AAV8Z590</accession>
<dbReference type="EMBL" id="JAPWTK010000016">
    <property type="protein sequence ID" value="KAJ8958674.1"/>
    <property type="molecule type" value="Genomic_DNA"/>
</dbReference>
<keyword evidence="2" id="KW-1185">Reference proteome</keyword>
<gene>
    <name evidence="1" type="ORF">NQ318_016399</name>
</gene>
<proteinExistence type="predicted"/>